<comment type="caution">
    <text evidence="8">The sequence shown here is derived from an EMBL/GenBank/DDBJ whole genome shotgun (WGS) entry which is preliminary data.</text>
</comment>
<sequence length="382" mass="43209">MKVFRGYILCMRGNFHTIIMYCVVFFLVSLLMVQFSGDAGKGDWYIGQEVQIGVVNREEGPWSQALTDYLRQRYVVKKMEDDKGKITEALYNQEVKYVLLIPREFQKDCLEGEEKLEVMSEPGSRWEYDVNSVVNGFVNSARVCIAAGYSENEAIEILRESSEVKAKVKVESPQGSDSMYNVFRFMPYLYFSILCFTMGVVRREYQKLDIRRRLMATSMPLRRQSLEMFLAFLTVGLGIWVLCQGMGIALCGGDFLESPNKWYILLNGFSIMLSALAASFFIGNVAKTSEAVNGLANVISLGFSFLGGVFIPLEMLTGTVKRIGQFFPTFWYSQNMGILCYNHELTASLRERLCQGILIQLAFGAACVAVAMAINKAKRQEE</sequence>
<reference evidence="8" key="1">
    <citation type="journal article" date="2021" name="PeerJ">
        <title>Extensive microbial diversity within the chicken gut microbiome revealed by metagenomics and culture.</title>
        <authorList>
            <person name="Gilroy R."/>
            <person name="Ravi A."/>
            <person name="Getino M."/>
            <person name="Pursley I."/>
            <person name="Horton D.L."/>
            <person name="Alikhan N.F."/>
            <person name="Baker D."/>
            <person name="Gharbi K."/>
            <person name="Hall N."/>
            <person name="Watson M."/>
            <person name="Adriaenssens E.M."/>
            <person name="Foster-Nyarko E."/>
            <person name="Jarju S."/>
            <person name="Secka A."/>
            <person name="Antonio M."/>
            <person name="Oren A."/>
            <person name="Chaudhuri R.R."/>
            <person name="La Ragione R."/>
            <person name="Hildebrand F."/>
            <person name="Pallen M.J."/>
        </authorList>
    </citation>
    <scope>NUCLEOTIDE SEQUENCE</scope>
    <source>
        <strain evidence="8">1068</strain>
    </source>
</reference>
<dbReference type="InterPro" id="IPR051449">
    <property type="entry name" value="ABC-2_transporter_component"/>
</dbReference>
<feature type="transmembrane region" description="Helical" evidence="6">
    <location>
        <begin position="294"/>
        <end position="313"/>
    </location>
</feature>
<keyword evidence="2" id="KW-1003">Cell membrane</keyword>
<keyword evidence="4 6" id="KW-1133">Transmembrane helix</keyword>
<feature type="transmembrane region" description="Helical" evidence="6">
    <location>
        <begin position="262"/>
        <end position="282"/>
    </location>
</feature>
<dbReference type="PANTHER" id="PTHR30294">
    <property type="entry name" value="MEMBRANE COMPONENT OF ABC TRANSPORTER YHHJ-RELATED"/>
    <property type="match status" value="1"/>
</dbReference>
<dbReference type="Gene3D" id="3.40.1710.10">
    <property type="entry name" value="abc type-2 transporter like domain"/>
    <property type="match status" value="1"/>
</dbReference>
<feature type="transmembrane region" description="Helical" evidence="6">
    <location>
        <begin position="185"/>
        <end position="205"/>
    </location>
</feature>
<protein>
    <submittedName>
        <fullName evidence="8">ABC transporter permease</fullName>
    </submittedName>
</protein>
<feature type="transmembrane region" description="Helical" evidence="6">
    <location>
        <begin position="226"/>
        <end position="250"/>
    </location>
</feature>
<evidence type="ECO:0000256" key="1">
    <source>
        <dbReference type="ARBA" id="ARBA00004651"/>
    </source>
</evidence>
<evidence type="ECO:0000313" key="9">
    <source>
        <dbReference type="Proteomes" id="UP000824056"/>
    </source>
</evidence>
<dbReference type="PANTHER" id="PTHR30294:SF29">
    <property type="entry name" value="MULTIDRUG ABC TRANSPORTER PERMEASE YBHS-RELATED"/>
    <property type="match status" value="1"/>
</dbReference>
<dbReference type="GO" id="GO:0005886">
    <property type="term" value="C:plasma membrane"/>
    <property type="evidence" value="ECO:0007669"/>
    <property type="project" value="UniProtKB-SubCell"/>
</dbReference>
<feature type="domain" description="ABC-2 type transporter transmembrane" evidence="7">
    <location>
        <begin position="18"/>
        <end position="371"/>
    </location>
</feature>
<proteinExistence type="predicted"/>
<organism evidence="8 9">
    <name type="scientific">Candidatus Blautia pullicola</name>
    <dbReference type="NCBI Taxonomy" id="2838498"/>
    <lineage>
        <taxon>Bacteria</taxon>
        <taxon>Bacillati</taxon>
        <taxon>Bacillota</taxon>
        <taxon>Clostridia</taxon>
        <taxon>Lachnospirales</taxon>
        <taxon>Lachnospiraceae</taxon>
        <taxon>Blautia</taxon>
    </lineage>
</organism>
<name>A0A9D2FQ55_9FIRM</name>
<gene>
    <name evidence="8" type="ORF">H9809_01890</name>
</gene>
<dbReference type="InterPro" id="IPR013525">
    <property type="entry name" value="ABC2_TM"/>
</dbReference>
<accession>A0A9D2FQ55</accession>
<dbReference type="EMBL" id="DXBG01000038">
    <property type="protein sequence ID" value="HIZ64647.1"/>
    <property type="molecule type" value="Genomic_DNA"/>
</dbReference>
<dbReference type="AlphaFoldDB" id="A0A9D2FQ55"/>
<evidence type="ECO:0000256" key="3">
    <source>
        <dbReference type="ARBA" id="ARBA00022692"/>
    </source>
</evidence>
<feature type="transmembrane region" description="Helical" evidence="6">
    <location>
        <begin position="15"/>
        <end position="35"/>
    </location>
</feature>
<feature type="transmembrane region" description="Helical" evidence="6">
    <location>
        <begin position="357"/>
        <end position="374"/>
    </location>
</feature>
<keyword evidence="3 6" id="KW-0812">Transmembrane</keyword>
<evidence type="ECO:0000313" key="8">
    <source>
        <dbReference type="EMBL" id="HIZ64647.1"/>
    </source>
</evidence>
<dbReference type="Proteomes" id="UP000824056">
    <property type="component" value="Unassembled WGS sequence"/>
</dbReference>
<comment type="subcellular location">
    <subcellularLocation>
        <location evidence="1">Cell membrane</location>
        <topology evidence="1">Multi-pass membrane protein</topology>
    </subcellularLocation>
</comment>
<keyword evidence="5 6" id="KW-0472">Membrane</keyword>
<reference evidence="8" key="2">
    <citation type="submission" date="2021-04" db="EMBL/GenBank/DDBJ databases">
        <authorList>
            <person name="Gilroy R."/>
        </authorList>
    </citation>
    <scope>NUCLEOTIDE SEQUENCE</scope>
    <source>
        <strain evidence="8">1068</strain>
    </source>
</reference>
<dbReference type="GO" id="GO:0140359">
    <property type="term" value="F:ABC-type transporter activity"/>
    <property type="evidence" value="ECO:0007669"/>
    <property type="project" value="InterPro"/>
</dbReference>
<evidence type="ECO:0000256" key="2">
    <source>
        <dbReference type="ARBA" id="ARBA00022475"/>
    </source>
</evidence>
<evidence type="ECO:0000259" key="7">
    <source>
        <dbReference type="Pfam" id="PF12698"/>
    </source>
</evidence>
<dbReference type="Pfam" id="PF12698">
    <property type="entry name" value="ABC2_membrane_3"/>
    <property type="match status" value="1"/>
</dbReference>
<evidence type="ECO:0000256" key="5">
    <source>
        <dbReference type="ARBA" id="ARBA00023136"/>
    </source>
</evidence>
<evidence type="ECO:0000256" key="6">
    <source>
        <dbReference type="SAM" id="Phobius"/>
    </source>
</evidence>
<evidence type="ECO:0000256" key="4">
    <source>
        <dbReference type="ARBA" id="ARBA00022989"/>
    </source>
</evidence>